<reference evidence="14" key="1">
    <citation type="journal article" date="2021" name="PeerJ">
        <title>Extensive microbial diversity within the chicken gut microbiome revealed by metagenomics and culture.</title>
        <authorList>
            <person name="Gilroy R."/>
            <person name="Ravi A."/>
            <person name="Getino M."/>
            <person name="Pursley I."/>
            <person name="Horton D.L."/>
            <person name="Alikhan N.F."/>
            <person name="Baker D."/>
            <person name="Gharbi K."/>
            <person name="Hall N."/>
            <person name="Watson M."/>
            <person name="Adriaenssens E.M."/>
            <person name="Foster-Nyarko E."/>
            <person name="Jarju S."/>
            <person name="Secka A."/>
            <person name="Antonio M."/>
            <person name="Oren A."/>
            <person name="Chaudhuri R.R."/>
            <person name="La Ragione R."/>
            <person name="Hildebrand F."/>
            <person name="Pallen M.J."/>
        </authorList>
    </citation>
    <scope>NUCLEOTIDE SEQUENCE</scope>
    <source>
        <strain evidence="14">CHK169-2315</strain>
    </source>
</reference>
<dbReference type="InterPro" id="IPR002139">
    <property type="entry name" value="Ribo/fructo_kinase"/>
</dbReference>
<dbReference type="EC" id="2.7.1.15" evidence="2 12"/>
<evidence type="ECO:0000313" key="14">
    <source>
        <dbReference type="EMBL" id="HIV74714.1"/>
    </source>
</evidence>
<name>A0A9D1PLZ1_9BACI</name>
<proteinExistence type="inferred from homology"/>
<reference evidence="14" key="2">
    <citation type="submission" date="2021-04" db="EMBL/GenBank/DDBJ databases">
        <authorList>
            <person name="Gilroy R."/>
        </authorList>
    </citation>
    <scope>NUCLEOTIDE SEQUENCE</scope>
    <source>
        <strain evidence="14">CHK169-2315</strain>
    </source>
</reference>
<keyword evidence="11 12" id="KW-0119">Carbohydrate metabolism</keyword>
<dbReference type="SUPFAM" id="SSF53613">
    <property type="entry name" value="Ribokinase-like"/>
    <property type="match status" value="1"/>
</dbReference>
<dbReference type="PRINTS" id="PR00990">
    <property type="entry name" value="RIBOKINASE"/>
</dbReference>
<dbReference type="PROSITE" id="PS00583">
    <property type="entry name" value="PFKB_KINASES_1"/>
    <property type="match status" value="1"/>
</dbReference>
<evidence type="ECO:0000256" key="11">
    <source>
        <dbReference type="ARBA" id="ARBA00023277"/>
    </source>
</evidence>
<evidence type="ECO:0000313" key="15">
    <source>
        <dbReference type="Proteomes" id="UP000823937"/>
    </source>
</evidence>
<feature type="binding site" evidence="12">
    <location>
        <position position="141"/>
    </location>
    <ligand>
        <name>substrate</name>
    </ligand>
</feature>
<dbReference type="AlphaFoldDB" id="A0A9D1PLZ1"/>
<dbReference type="PANTHER" id="PTHR10584">
    <property type="entry name" value="SUGAR KINASE"/>
    <property type="match status" value="1"/>
</dbReference>
<comment type="subunit">
    <text evidence="12">Homodimer.</text>
</comment>
<comment type="similarity">
    <text evidence="12">Belongs to the carbohydrate kinase PfkB family. Ribokinase subfamily.</text>
</comment>
<evidence type="ECO:0000256" key="5">
    <source>
        <dbReference type="ARBA" id="ARBA00022723"/>
    </source>
</evidence>
<dbReference type="Pfam" id="PF00294">
    <property type="entry name" value="PfkB"/>
    <property type="match status" value="1"/>
</dbReference>
<dbReference type="GO" id="GO:0004747">
    <property type="term" value="F:ribokinase activity"/>
    <property type="evidence" value="ECO:0007669"/>
    <property type="project" value="UniProtKB-UniRule"/>
</dbReference>
<feature type="binding site" evidence="12">
    <location>
        <position position="247"/>
    </location>
    <ligand>
        <name>K(+)</name>
        <dbReference type="ChEBI" id="CHEBI:29103"/>
    </ligand>
</feature>
<evidence type="ECO:0000259" key="13">
    <source>
        <dbReference type="Pfam" id="PF00294"/>
    </source>
</evidence>
<feature type="binding site" evidence="12">
    <location>
        <position position="277"/>
    </location>
    <ligand>
        <name>ATP</name>
        <dbReference type="ChEBI" id="CHEBI:30616"/>
    </ligand>
</feature>
<evidence type="ECO:0000256" key="6">
    <source>
        <dbReference type="ARBA" id="ARBA00022741"/>
    </source>
</evidence>
<keyword evidence="6 12" id="KW-0547">Nucleotide-binding</keyword>
<keyword evidence="4 12" id="KW-0808">Transferase</keyword>
<dbReference type="Proteomes" id="UP000823937">
    <property type="component" value="Unassembled WGS sequence"/>
</dbReference>
<dbReference type="GO" id="GO:0005524">
    <property type="term" value="F:ATP binding"/>
    <property type="evidence" value="ECO:0007669"/>
    <property type="project" value="UniProtKB-UniRule"/>
</dbReference>
<dbReference type="InterPro" id="IPR002173">
    <property type="entry name" value="Carboh/pur_kinase_PfkB_CS"/>
</dbReference>
<keyword evidence="9 12" id="KW-0460">Magnesium</keyword>
<sequence length="307" mass="32619">MYNDIVIIGSTNMDLVINVKERPAAGETVLGDRLFTNPGGKGANQAYSCANVGGDIAMISAVGDDVFGEQLLHNLEKVGVHTACIKQIPNESSGVALITVDENGENSIIVAPAANREVTPALIEEYEANIKNAKAILIQLEIPFETVELSVKLAKKHDVLVFLDPAPARELPQKVLENVDYILPNETELAQITNMEVKDKNTAIEASKKLLAQGVKTVIAKLGKDGVVICSNDNEIYIPGEKVSAVDTTGAGDAFAGAFISQIVAGKTVEESVSYANIVGALTVTKVGAQAAMPTKEMVENFMKERA</sequence>
<comment type="subcellular location">
    <subcellularLocation>
        <location evidence="12">Cytoplasm</location>
    </subcellularLocation>
</comment>
<feature type="active site" description="Proton acceptor" evidence="12">
    <location>
        <position position="253"/>
    </location>
</feature>
<evidence type="ECO:0000256" key="10">
    <source>
        <dbReference type="ARBA" id="ARBA00022958"/>
    </source>
</evidence>
<feature type="domain" description="Carbohydrate kinase PfkB" evidence="13">
    <location>
        <begin position="4"/>
        <end position="295"/>
    </location>
</feature>
<evidence type="ECO:0000256" key="12">
    <source>
        <dbReference type="HAMAP-Rule" id="MF_01987"/>
    </source>
</evidence>
<keyword evidence="10 12" id="KW-0630">Potassium</keyword>
<dbReference type="PANTHER" id="PTHR10584:SF166">
    <property type="entry name" value="RIBOKINASE"/>
    <property type="match status" value="1"/>
</dbReference>
<comment type="activity regulation">
    <text evidence="12">Activated by a monovalent cation that binds near, but not in, the active site. The most likely occupant of the site in vivo is potassium. Ion binding induces a conformational change that may alter substrate affinity.</text>
</comment>
<keyword evidence="5 12" id="KW-0479">Metal-binding</keyword>
<evidence type="ECO:0000256" key="4">
    <source>
        <dbReference type="ARBA" id="ARBA00022679"/>
    </source>
</evidence>
<comment type="catalytic activity">
    <reaction evidence="12">
        <text>D-ribose + ATP = D-ribose 5-phosphate + ADP + H(+)</text>
        <dbReference type="Rhea" id="RHEA:13697"/>
        <dbReference type="ChEBI" id="CHEBI:15378"/>
        <dbReference type="ChEBI" id="CHEBI:30616"/>
        <dbReference type="ChEBI" id="CHEBI:47013"/>
        <dbReference type="ChEBI" id="CHEBI:78346"/>
        <dbReference type="ChEBI" id="CHEBI:456216"/>
        <dbReference type="EC" id="2.7.1.15"/>
    </reaction>
</comment>
<evidence type="ECO:0000256" key="2">
    <source>
        <dbReference type="ARBA" id="ARBA00012035"/>
    </source>
</evidence>
<evidence type="ECO:0000256" key="8">
    <source>
        <dbReference type="ARBA" id="ARBA00022840"/>
    </source>
</evidence>
<feature type="binding site" evidence="12">
    <location>
        <position position="288"/>
    </location>
    <ligand>
        <name>K(+)</name>
        <dbReference type="ChEBI" id="CHEBI:29103"/>
    </ligand>
</feature>
<comment type="pathway">
    <text evidence="12">Carbohydrate metabolism; D-ribose degradation; D-ribose 5-phosphate from beta-D-ribopyranose: step 2/2.</text>
</comment>
<dbReference type="EMBL" id="DXHX01000101">
    <property type="protein sequence ID" value="HIV74714.1"/>
    <property type="molecule type" value="Genomic_DNA"/>
</dbReference>
<organism evidence="14 15">
    <name type="scientific">Candidatus Pseudogracilibacillus intestinigallinarum</name>
    <dbReference type="NCBI Taxonomy" id="2838742"/>
    <lineage>
        <taxon>Bacteria</taxon>
        <taxon>Bacillati</taxon>
        <taxon>Bacillota</taxon>
        <taxon>Bacilli</taxon>
        <taxon>Bacillales</taxon>
        <taxon>Bacillaceae</taxon>
        <taxon>Pseudogracilibacillus</taxon>
    </lineage>
</organism>
<dbReference type="PROSITE" id="PS00584">
    <property type="entry name" value="PFKB_KINASES_2"/>
    <property type="match status" value="1"/>
</dbReference>
<evidence type="ECO:0000256" key="9">
    <source>
        <dbReference type="ARBA" id="ARBA00022842"/>
    </source>
</evidence>
<feature type="binding site" evidence="12">
    <location>
        <begin position="40"/>
        <end position="44"/>
    </location>
    <ligand>
        <name>substrate</name>
    </ligand>
</feature>
<comment type="cofactor">
    <cofactor evidence="12">
        <name>Mg(2+)</name>
        <dbReference type="ChEBI" id="CHEBI:18420"/>
    </cofactor>
    <text evidence="12">Requires a divalent cation, most likely magnesium in vivo, as an electrophilic catalyst to aid phosphoryl group transfer. It is the chelate of the metal and the nucleotide that is the actual substrate.</text>
</comment>
<dbReference type="CDD" id="cd01174">
    <property type="entry name" value="ribokinase"/>
    <property type="match status" value="1"/>
</dbReference>
<feature type="binding site" evidence="12">
    <location>
        <position position="249"/>
    </location>
    <ligand>
        <name>K(+)</name>
        <dbReference type="ChEBI" id="CHEBI:29103"/>
    </ligand>
</feature>
<dbReference type="InterPro" id="IPR029056">
    <property type="entry name" value="Ribokinase-like"/>
</dbReference>
<comment type="similarity">
    <text evidence="1">Belongs to the carbohydrate kinase pfkB family.</text>
</comment>
<dbReference type="GO" id="GO:0005829">
    <property type="term" value="C:cytosol"/>
    <property type="evidence" value="ECO:0007669"/>
    <property type="project" value="TreeGrafter"/>
</dbReference>
<protein>
    <recommendedName>
        <fullName evidence="3 12">Ribokinase</fullName>
        <shortName evidence="12">RK</shortName>
        <ecNumber evidence="2 12">2.7.1.15</ecNumber>
    </recommendedName>
</protein>
<feature type="binding site" evidence="12">
    <location>
        <position position="253"/>
    </location>
    <ligand>
        <name>substrate</name>
    </ligand>
</feature>
<comment type="caution">
    <text evidence="12">Lacks conserved residue(s) required for the propagation of feature annotation.</text>
</comment>
<accession>A0A9D1PLZ1</accession>
<dbReference type="Gene3D" id="3.40.1190.20">
    <property type="match status" value="1"/>
</dbReference>
<feature type="binding site" evidence="12">
    <location>
        <position position="286"/>
    </location>
    <ligand>
        <name>K(+)</name>
        <dbReference type="ChEBI" id="CHEBI:29103"/>
    </ligand>
</feature>
<dbReference type="HAMAP" id="MF_01987">
    <property type="entry name" value="Ribokinase"/>
    <property type="match status" value="1"/>
</dbReference>
<comment type="caution">
    <text evidence="14">The sequence shown here is derived from an EMBL/GenBank/DDBJ whole genome shotgun (WGS) entry which is preliminary data.</text>
</comment>
<dbReference type="GO" id="GO:0019303">
    <property type="term" value="P:D-ribose catabolic process"/>
    <property type="evidence" value="ECO:0007669"/>
    <property type="project" value="UniProtKB-UniRule"/>
</dbReference>
<dbReference type="InterPro" id="IPR011877">
    <property type="entry name" value="Ribokinase"/>
</dbReference>
<evidence type="ECO:0000256" key="3">
    <source>
        <dbReference type="ARBA" id="ARBA00016943"/>
    </source>
</evidence>
<feature type="binding site" evidence="12">
    <location>
        <position position="185"/>
    </location>
    <ligand>
        <name>ATP</name>
        <dbReference type="ChEBI" id="CHEBI:30616"/>
    </ligand>
</feature>
<feature type="binding site" evidence="12">
    <location>
        <position position="283"/>
    </location>
    <ligand>
        <name>K(+)</name>
        <dbReference type="ChEBI" id="CHEBI:29103"/>
    </ligand>
</feature>
<keyword evidence="7 12" id="KW-0418">Kinase</keyword>
<evidence type="ECO:0000256" key="1">
    <source>
        <dbReference type="ARBA" id="ARBA00005380"/>
    </source>
</evidence>
<gene>
    <name evidence="12 14" type="primary">rbsK</name>
    <name evidence="14" type="ORF">H9895_06525</name>
</gene>
<evidence type="ECO:0000256" key="7">
    <source>
        <dbReference type="ARBA" id="ARBA00022777"/>
    </source>
</evidence>
<dbReference type="GO" id="GO:0046872">
    <property type="term" value="F:metal ion binding"/>
    <property type="evidence" value="ECO:0007669"/>
    <property type="project" value="UniProtKB-KW"/>
</dbReference>
<feature type="binding site" evidence="12">
    <location>
        <begin position="12"/>
        <end position="14"/>
    </location>
    <ligand>
        <name>substrate</name>
    </ligand>
</feature>
<keyword evidence="8 12" id="KW-0067">ATP-binding</keyword>
<keyword evidence="12" id="KW-0963">Cytoplasm</keyword>
<feature type="binding site" evidence="12">
    <location>
        <begin position="252"/>
        <end position="253"/>
    </location>
    <ligand>
        <name>ATP</name>
        <dbReference type="ChEBI" id="CHEBI:30616"/>
    </ligand>
</feature>
<comment type="function">
    <text evidence="12">Catalyzes the phosphorylation of ribose at O-5 in a reaction requiring ATP and magnesium. The resulting D-ribose-5-phosphate can then be used either for sythesis of nucleotides, histidine, and tryptophan, or as a component of the pentose phosphate pathway.</text>
</comment>
<feature type="binding site" evidence="12">
    <location>
        <begin position="221"/>
        <end position="226"/>
    </location>
    <ligand>
        <name>ATP</name>
        <dbReference type="ChEBI" id="CHEBI:30616"/>
    </ligand>
</feature>
<dbReference type="InterPro" id="IPR011611">
    <property type="entry name" value="PfkB_dom"/>
</dbReference>
<dbReference type="NCBIfam" id="TIGR02152">
    <property type="entry name" value="D_ribokin_bact"/>
    <property type="match status" value="1"/>
</dbReference>